<evidence type="ECO:0008006" key="4">
    <source>
        <dbReference type="Google" id="ProtNLM"/>
    </source>
</evidence>
<keyword evidence="2" id="KW-0732">Signal</keyword>
<name>A0A131Z8K5_RHIAP</name>
<feature type="signal peptide" evidence="2">
    <location>
        <begin position="1"/>
        <end position="17"/>
    </location>
</feature>
<dbReference type="AlphaFoldDB" id="A0A131Z8K5"/>
<keyword evidence="1" id="KW-0812">Transmembrane</keyword>
<evidence type="ECO:0000256" key="2">
    <source>
        <dbReference type="SAM" id="SignalP"/>
    </source>
</evidence>
<evidence type="ECO:0000313" key="3">
    <source>
        <dbReference type="EMBL" id="JAP87120.1"/>
    </source>
</evidence>
<protein>
    <recommendedName>
        <fullName evidence="4">Secreted protein</fullName>
    </recommendedName>
</protein>
<evidence type="ECO:0000256" key="1">
    <source>
        <dbReference type="SAM" id="Phobius"/>
    </source>
</evidence>
<feature type="transmembrane region" description="Helical" evidence="1">
    <location>
        <begin position="55"/>
        <end position="75"/>
    </location>
</feature>
<keyword evidence="1" id="KW-1133">Transmembrane helix</keyword>
<feature type="non-terminal residue" evidence="3">
    <location>
        <position position="1"/>
    </location>
</feature>
<reference evidence="3" key="1">
    <citation type="journal article" date="2016" name="Ticks Tick Borne Dis.">
        <title>De novo assembly and annotation of the salivary gland transcriptome of Rhipicephalus appendiculatus male and female ticks during blood feeding.</title>
        <authorList>
            <person name="de Castro M.H."/>
            <person name="de Klerk D."/>
            <person name="Pienaar R."/>
            <person name="Latif A.A."/>
            <person name="Rees D.J."/>
            <person name="Mans B.J."/>
        </authorList>
    </citation>
    <scope>NUCLEOTIDE SEQUENCE</scope>
    <source>
        <tissue evidence="3">Salivary glands</tissue>
    </source>
</reference>
<feature type="chain" id="PRO_5007287032" description="Secreted protein" evidence="2">
    <location>
        <begin position="18"/>
        <end position="93"/>
    </location>
</feature>
<sequence>FFFFFLWVCRIIAWQSGHQNLMFTVYEQYMHIWICVHPKCCCCWRLIFSRRFYKDALLSLQCFVHVVNPLFFFFFNYPVMSFYLHIHSLVLIH</sequence>
<dbReference type="EMBL" id="GEDV01001437">
    <property type="protein sequence ID" value="JAP87120.1"/>
    <property type="molecule type" value="Transcribed_RNA"/>
</dbReference>
<proteinExistence type="predicted"/>
<accession>A0A131Z8K5</accession>
<organism evidence="3">
    <name type="scientific">Rhipicephalus appendiculatus</name>
    <name type="common">Brown ear tick</name>
    <dbReference type="NCBI Taxonomy" id="34631"/>
    <lineage>
        <taxon>Eukaryota</taxon>
        <taxon>Metazoa</taxon>
        <taxon>Ecdysozoa</taxon>
        <taxon>Arthropoda</taxon>
        <taxon>Chelicerata</taxon>
        <taxon>Arachnida</taxon>
        <taxon>Acari</taxon>
        <taxon>Parasitiformes</taxon>
        <taxon>Ixodida</taxon>
        <taxon>Ixodoidea</taxon>
        <taxon>Ixodidae</taxon>
        <taxon>Rhipicephalinae</taxon>
        <taxon>Rhipicephalus</taxon>
        <taxon>Rhipicephalus</taxon>
    </lineage>
</organism>
<keyword evidence="1" id="KW-0472">Membrane</keyword>